<proteinExistence type="predicted"/>
<dbReference type="EMBL" id="JACHWY010000004">
    <property type="protein sequence ID" value="MBB3048963.1"/>
    <property type="molecule type" value="Genomic_DNA"/>
</dbReference>
<sequence>MYKTGADTSQQRRGHAYQWLWRYGVIALYVSLIQPATANPAQQDPQLHADKHTNYLSPIEREKQGPQTRPPGSLSDSELNRISMELCSGSYTFEEFVTLMEEHGILRNYHRHWPQFYCDKQAQYHFLHLLIDNYDSSMRYINGLLTSLRIVAASDNLAELLNIPDREGYTALDMIDFFMEDTSEDDYLKLESLRKSLAFFGAKNSPEP</sequence>
<protein>
    <submittedName>
        <fullName evidence="1">Uncharacterized protein</fullName>
    </submittedName>
</protein>
<keyword evidence="2" id="KW-1185">Reference proteome</keyword>
<gene>
    <name evidence="1" type="ORF">FHR99_003237</name>
</gene>
<accession>A0A7W4Z766</accession>
<comment type="caution">
    <text evidence="1">The sequence shown here is derived from an EMBL/GenBank/DDBJ whole genome shotgun (WGS) entry which is preliminary data.</text>
</comment>
<dbReference type="AlphaFoldDB" id="A0A7W4Z766"/>
<dbReference type="RefSeq" id="WP_183411752.1">
    <property type="nucleotide sequence ID" value="NZ_JACHWY010000004.1"/>
</dbReference>
<evidence type="ECO:0000313" key="1">
    <source>
        <dbReference type="EMBL" id="MBB3048963.1"/>
    </source>
</evidence>
<evidence type="ECO:0000313" key="2">
    <source>
        <dbReference type="Proteomes" id="UP000537130"/>
    </source>
</evidence>
<reference evidence="1 2" key="1">
    <citation type="submission" date="2020-08" db="EMBL/GenBank/DDBJ databases">
        <title>Genomic Encyclopedia of Type Strains, Phase III (KMG-III): the genomes of soil and plant-associated and newly described type strains.</title>
        <authorList>
            <person name="Whitman W."/>
        </authorList>
    </citation>
    <scope>NUCLEOTIDE SEQUENCE [LARGE SCALE GENOMIC DNA]</scope>
    <source>
        <strain evidence="1 2">CECT 8654</strain>
    </source>
</reference>
<name>A0A7W4Z766_9GAMM</name>
<dbReference type="Proteomes" id="UP000537130">
    <property type="component" value="Unassembled WGS sequence"/>
</dbReference>
<organism evidence="1 2">
    <name type="scientific">Litorivivens lipolytica</name>
    <dbReference type="NCBI Taxonomy" id="1524264"/>
    <lineage>
        <taxon>Bacteria</taxon>
        <taxon>Pseudomonadati</taxon>
        <taxon>Pseudomonadota</taxon>
        <taxon>Gammaproteobacteria</taxon>
        <taxon>Litorivivens</taxon>
    </lineage>
</organism>